<protein>
    <recommendedName>
        <fullName evidence="1">SGNH hydrolase-type esterase domain-containing protein</fullName>
    </recommendedName>
</protein>
<dbReference type="Proteomes" id="UP000248863">
    <property type="component" value="Unassembled WGS sequence"/>
</dbReference>
<dbReference type="Gene3D" id="3.40.50.1110">
    <property type="entry name" value="SGNH hydrolase"/>
    <property type="match status" value="1"/>
</dbReference>
<evidence type="ECO:0000259" key="1">
    <source>
        <dbReference type="Pfam" id="PF13472"/>
    </source>
</evidence>
<dbReference type="Pfam" id="PF13472">
    <property type="entry name" value="Lipase_GDSL_2"/>
    <property type="match status" value="1"/>
</dbReference>
<gene>
    <name evidence="2" type="ORF">CH338_01650</name>
</gene>
<dbReference type="InterPro" id="IPR053140">
    <property type="entry name" value="GDSL_Rv0518-like"/>
</dbReference>
<name>A0A327KXH9_9BRAD</name>
<dbReference type="InterPro" id="IPR036514">
    <property type="entry name" value="SGNH_hydro_sf"/>
</dbReference>
<evidence type="ECO:0000313" key="3">
    <source>
        <dbReference type="Proteomes" id="UP000248863"/>
    </source>
</evidence>
<sequence length="401" mass="42225">MLRGVAAITAAQGEREYIVGNQWGAKQSTGSAAVAYTYHQTFTVEATAHAFRFKLLNVNINPMTVSAGAVAVSNKLGSGAERYTPSSGTWVPITWGGATSVTIAAGATDRPTISWSDWIPLTTLDRIDGETLPVVMVRLYLPAGDFSLGNYNFMPWSATSGINNGRFLYMYRNAGNFASGNFTSMPGVGYTNPLLMGFEYKVRQRAITISGHGDSITEGAVNAGLGNFGNGWLWQSVSALRSANPGTVIGYVNNGMSSSTTATFLTRLQDFIAAECHSDIYVYSAFSPNDGAPSSSTIATEATRLTSALAAIDGTTKPAVLWTPCVNTAAAWNTTADGYRLAFRDTLLGLGRPVFDIEAAVSDGATPARFTASLTTDGTHPNEAGHAAIAAVAQPVLQALL</sequence>
<evidence type="ECO:0000313" key="2">
    <source>
        <dbReference type="EMBL" id="RAI41922.1"/>
    </source>
</evidence>
<keyword evidence="3" id="KW-1185">Reference proteome</keyword>
<dbReference type="GO" id="GO:0016788">
    <property type="term" value="F:hydrolase activity, acting on ester bonds"/>
    <property type="evidence" value="ECO:0007669"/>
    <property type="project" value="UniProtKB-ARBA"/>
</dbReference>
<dbReference type="PANTHER" id="PTHR43784">
    <property type="entry name" value="GDSL-LIKE LIPASE/ACYLHYDROLASE, PUTATIVE (AFU_ORTHOLOGUE AFUA_2G00820)-RELATED"/>
    <property type="match status" value="1"/>
</dbReference>
<feature type="domain" description="SGNH hydrolase-type esterase" evidence="1">
    <location>
        <begin position="213"/>
        <end position="388"/>
    </location>
</feature>
<proteinExistence type="predicted"/>
<dbReference type="OrthoDB" id="1828825at2"/>
<accession>A0A327KXH9</accession>
<dbReference type="AlphaFoldDB" id="A0A327KXH9"/>
<dbReference type="SUPFAM" id="SSF52266">
    <property type="entry name" value="SGNH hydrolase"/>
    <property type="match status" value="1"/>
</dbReference>
<dbReference type="InterPro" id="IPR013830">
    <property type="entry name" value="SGNH_hydro"/>
</dbReference>
<reference evidence="2 3" key="1">
    <citation type="submission" date="2017-07" db="EMBL/GenBank/DDBJ databases">
        <title>Draft Genome Sequences of Select Purple Nonsulfur Bacteria.</title>
        <authorList>
            <person name="Lasarre B."/>
            <person name="Mckinlay J.B."/>
        </authorList>
    </citation>
    <scope>NUCLEOTIDE SEQUENCE [LARGE SCALE GENOMIC DNA]</scope>
    <source>
        <strain evidence="2 3">DSM 11907</strain>
    </source>
</reference>
<dbReference type="EMBL" id="NPEU01000007">
    <property type="protein sequence ID" value="RAI41922.1"/>
    <property type="molecule type" value="Genomic_DNA"/>
</dbReference>
<organism evidence="2 3">
    <name type="scientific">Rhodoplanes elegans</name>
    <dbReference type="NCBI Taxonomy" id="29408"/>
    <lineage>
        <taxon>Bacteria</taxon>
        <taxon>Pseudomonadati</taxon>
        <taxon>Pseudomonadota</taxon>
        <taxon>Alphaproteobacteria</taxon>
        <taxon>Hyphomicrobiales</taxon>
        <taxon>Nitrobacteraceae</taxon>
        <taxon>Rhodoplanes</taxon>
    </lineage>
</organism>
<comment type="caution">
    <text evidence="2">The sequence shown here is derived from an EMBL/GenBank/DDBJ whole genome shotgun (WGS) entry which is preliminary data.</text>
</comment>
<dbReference type="PANTHER" id="PTHR43784:SF2">
    <property type="entry name" value="GDSL-LIKE LIPASE_ACYLHYDROLASE, PUTATIVE (AFU_ORTHOLOGUE AFUA_2G00820)-RELATED"/>
    <property type="match status" value="1"/>
</dbReference>